<reference evidence="3 4" key="1">
    <citation type="journal article" date="2016" name="Genome Biol. Evol.">
        <title>Divergent and convergent evolution of fungal pathogenicity.</title>
        <authorList>
            <person name="Shang Y."/>
            <person name="Xiao G."/>
            <person name="Zheng P."/>
            <person name="Cen K."/>
            <person name="Zhan S."/>
            <person name="Wang C."/>
        </authorList>
    </citation>
    <scope>NUCLEOTIDE SEQUENCE [LARGE SCALE GENOMIC DNA]</scope>
    <source>
        <strain evidence="3 4">RCEF 1005</strain>
    </source>
</reference>
<evidence type="ECO:0000256" key="1">
    <source>
        <dbReference type="SAM" id="MobiDB-lite"/>
    </source>
</evidence>
<comment type="caution">
    <text evidence="3">The sequence shown here is derived from an EMBL/GenBank/DDBJ whole genome shotgun (WGS) entry which is preliminary data.</text>
</comment>
<evidence type="ECO:0000313" key="3">
    <source>
        <dbReference type="EMBL" id="OAA79259.1"/>
    </source>
</evidence>
<dbReference type="AlphaFoldDB" id="A0A168IH13"/>
<evidence type="ECO:0000256" key="2">
    <source>
        <dbReference type="SAM" id="SignalP"/>
    </source>
</evidence>
<dbReference type="Pfam" id="PF12296">
    <property type="entry name" value="HsbA"/>
    <property type="match status" value="1"/>
</dbReference>
<name>A0A168IH13_CORDF</name>
<feature type="signal peptide" evidence="2">
    <location>
        <begin position="1"/>
        <end position="20"/>
    </location>
</feature>
<sequence>MKYATVLSLSLAVIASASIGERDSAPYKKVVESITSSVESLDSAVQSYNGNDKGPVIDASDALVKSLDDGKTTIDGLDNLSASDAGPLSGVLMTLSSKSQTLTDDLKSKRGDVEKASECDAVRKALGDINTSAQALVDAAVSKIPKGLQTLAQGFVSQFTNSFKDTQEYFSTSNCINGGSGGNGTSSSTGGSGSSTSAGSTTSPTGGQTTASPSGKSGAYMLAPVWGLGAVMALFAVTTAKCVMARLAVTRHGCIRCLSNCVQSLYEMIRRYCDVAPSDDSPMLHCYNTDNYDFVNQQCLAGNSVADSPNNRKQLRFCCRAHYSGFFKYLETCGRGRVDAGSGQNDYCA</sequence>
<accession>A0A168IH13</accession>
<feature type="region of interest" description="Disordered" evidence="1">
    <location>
        <begin position="181"/>
        <end position="214"/>
    </location>
</feature>
<feature type="compositionally biased region" description="Low complexity" evidence="1">
    <location>
        <begin position="185"/>
        <end position="214"/>
    </location>
</feature>
<dbReference type="Gene3D" id="1.20.1280.140">
    <property type="match status" value="1"/>
</dbReference>
<evidence type="ECO:0000313" key="4">
    <source>
        <dbReference type="Proteomes" id="UP000076881"/>
    </source>
</evidence>
<proteinExistence type="predicted"/>
<dbReference type="PANTHER" id="PTHR38123:SF6">
    <property type="entry name" value="CELL WALL SERINE-THREONINE-RICH GALACTOMANNOPROTEIN MP1 (AFU_ORTHOLOGUE AFUA_4G03240)"/>
    <property type="match status" value="1"/>
</dbReference>
<protein>
    <submittedName>
        <fullName evidence="3">Cell wall galactomannoprotein</fullName>
    </submittedName>
</protein>
<keyword evidence="2" id="KW-0732">Signal</keyword>
<dbReference type="Proteomes" id="UP000076881">
    <property type="component" value="Unassembled WGS sequence"/>
</dbReference>
<dbReference type="OrthoDB" id="2422134at2759"/>
<organism evidence="3 4">
    <name type="scientific">Akanthomyces lecanii RCEF 1005</name>
    <dbReference type="NCBI Taxonomy" id="1081108"/>
    <lineage>
        <taxon>Eukaryota</taxon>
        <taxon>Fungi</taxon>
        <taxon>Dikarya</taxon>
        <taxon>Ascomycota</taxon>
        <taxon>Pezizomycotina</taxon>
        <taxon>Sordariomycetes</taxon>
        <taxon>Hypocreomycetidae</taxon>
        <taxon>Hypocreales</taxon>
        <taxon>Cordycipitaceae</taxon>
        <taxon>Akanthomyces</taxon>
        <taxon>Cordyceps confragosa</taxon>
    </lineage>
</organism>
<gene>
    <name evidence="3" type="ORF">LEL_02745</name>
</gene>
<dbReference type="PANTHER" id="PTHR38123">
    <property type="entry name" value="CELL WALL SERINE-THREONINE-RICH GALACTOMANNOPROTEIN MP1 (AFU_ORTHOLOGUE AFUA_4G03240)"/>
    <property type="match status" value="1"/>
</dbReference>
<feature type="chain" id="PRO_5007897913" evidence="2">
    <location>
        <begin position="21"/>
        <end position="349"/>
    </location>
</feature>
<dbReference type="InterPro" id="IPR021054">
    <property type="entry name" value="Cell_wall_mannoprotein_1"/>
</dbReference>
<keyword evidence="4" id="KW-1185">Reference proteome</keyword>
<dbReference type="GO" id="GO:0005576">
    <property type="term" value="C:extracellular region"/>
    <property type="evidence" value="ECO:0007669"/>
    <property type="project" value="TreeGrafter"/>
</dbReference>
<dbReference type="EMBL" id="AZHF01000002">
    <property type="protein sequence ID" value="OAA79259.1"/>
    <property type="molecule type" value="Genomic_DNA"/>
</dbReference>